<dbReference type="AlphaFoldDB" id="W9JQ24"/>
<evidence type="ECO:0000313" key="1">
    <source>
        <dbReference type="EMBL" id="EWZ31448.1"/>
    </source>
</evidence>
<dbReference type="Proteomes" id="UP000030766">
    <property type="component" value="Unassembled WGS sequence"/>
</dbReference>
<proteinExistence type="predicted"/>
<sequence length="239" mass="26866">MEPLAPILANSTGTYCMESSVVSVPEDGVPLPLFRDFIAPSFEDQSFSSLYPYLNQDTDSLFHKQWLDTSSAFQTDASLGQTQETNSEASLVGGNPLKVPDIDATGSANKVNFPCHGPIASKPSQMENTKNFTMTNRGRKHATNAKKKLPAARELHIRENNRKAADKHRNRKRREVEGLVARQKTLEAQNNYLYASYNSLRVETVNIKWQLLQHTDCDCVMIQQYIENEAKRCLDSLLS</sequence>
<dbReference type="VEuPathDB" id="FungiDB:FOZG_14592"/>
<dbReference type="SUPFAM" id="SSF57959">
    <property type="entry name" value="Leucine zipper domain"/>
    <property type="match status" value="1"/>
</dbReference>
<dbReference type="Gene3D" id="1.20.5.170">
    <property type="match status" value="1"/>
</dbReference>
<organism evidence="1">
    <name type="scientific">Fusarium oxysporum Fo47</name>
    <dbReference type="NCBI Taxonomy" id="660027"/>
    <lineage>
        <taxon>Eukaryota</taxon>
        <taxon>Fungi</taxon>
        <taxon>Dikarya</taxon>
        <taxon>Ascomycota</taxon>
        <taxon>Pezizomycotina</taxon>
        <taxon>Sordariomycetes</taxon>
        <taxon>Hypocreomycetidae</taxon>
        <taxon>Hypocreales</taxon>
        <taxon>Nectriaceae</taxon>
        <taxon>Fusarium</taxon>
        <taxon>Fusarium oxysporum species complex</taxon>
    </lineage>
</organism>
<name>W9JQ24_FUSOX</name>
<evidence type="ECO:0008006" key="2">
    <source>
        <dbReference type="Google" id="ProtNLM"/>
    </source>
</evidence>
<reference evidence="1" key="1">
    <citation type="submission" date="2011-06" db="EMBL/GenBank/DDBJ databases">
        <title>The Genome Sequence of Fusarium oxysporum Fo47.</title>
        <authorList>
            <consortium name="The Broad Institute Genome Sequencing Platform"/>
            <person name="Ma L.-J."/>
            <person name="Gale L.R."/>
            <person name="Schwartz D.C."/>
            <person name="Zhou S."/>
            <person name="Corby-Kistler H."/>
            <person name="Young S.K."/>
            <person name="Zeng Q."/>
            <person name="Gargeya S."/>
            <person name="Fitzgerald M."/>
            <person name="Haas B."/>
            <person name="Abouelleil A."/>
            <person name="Alvarado L."/>
            <person name="Arachchi H.M."/>
            <person name="Berlin A."/>
            <person name="Brown A."/>
            <person name="Chapman S.B."/>
            <person name="Chen Z."/>
            <person name="Dunbar C."/>
            <person name="Freedman E."/>
            <person name="Gearin G."/>
            <person name="Gellesch M."/>
            <person name="Goldberg J."/>
            <person name="Griggs A."/>
            <person name="Gujja S."/>
            <person name="Heiman D."/>
            <person name="Howarth C."/>
            <person name="Larson L."/>
            <person name="Lui A."/>
            <person name="MacDonald P.J.P."/>
            <person name="Mehta T."/>
            <person name="Montmayeur A."/>
            <person name="Murphy C."/>
            <person name="Neiman D."/>
            <person name="Pearson M."/>
            <person name="Priest M."/>
            <person name="Roberts A."/>
            <person name="Saif S."/>
            <person name="Shea T."/>
            <person name="Shenoy N."/>
            <person name="Sisk P."/>
            <person name="Stolte C."/>
            <person name="Sykes S."/>
            <person name="Wortman J."/>
            <person name="Nusbaum C."/>
            <person name="Birren B."/>
        </authorList>
    </citation>
    <scope>NUCLEOTIDE SEQUENCE [LARGE SCALE GENOMIC DNA]</scope>
    <source>
        <strain evidence="1">Fo47</strain>
    </source>
</reference>
<reference evidence="1" key="2">
    <citation type="submission" date="2012-06" db="EMBL/GenBank/DDBJ databases">
        <title>Annotation of the Genome Sequence of Fusarium oxysporum Fo47.</title>
        <authorList>
            <consortium name="The Broad Institute Genomics Platform"/>
            <person name="Ma L.-J."/>
            <person name="Corby-Kistler H."/>
            <person name="Broz K."/>
            <person name="Gale L.R."/>
            <person name="Jonkers W."/>
            <person name="O'Donnell K."/>
            <person name="Ploetz R."/>
            <person name="Steinberg C."/>
            <person name="Schwartz D.C."/>
            <person name="VanEtten H."/>
            <person name="Zhou S."/>
            <person name="Young S.K."/>
            <person name="Zeng Q."/>
            <person name="Gargeya S."/>
            <person name="Fitzgerald M."/>
            <person name="Abouelleil A."/>
            <person name="Alvarado L."/>
            <person name="Chapman S.B."/>
            <person name="Gainer-Dewar J."/>
            <person name="Goldberg J."/>
            <person name="Griggs A."/>
            <person name="Gujja S."/>
            <person name="Hansen M."/>
            <person name="Howarth C."/>
            <person name="Imamovic A."/>
            <person name="Ireland A."/>
            <person name="Larimer J."/>
            <person name="McCowan C."/>
            <person name="Murphy C."/>
            <person name="Pearson M."/>
            <person name="Poon T.W."/>
            <person name="Priest M."/>
            <person name="Roberts A."/>
            <person name="Saif S."/>
            <person name="Shea T."/>
            <person name="Sykes S."/>
            <person name="Wortman J."/>
            <person name="Nusbaum C."/>
            <person name="Birren B."/>
        </authorList>
    </citation>
    <scope>NUCLEOTIDE SEQUENCE</scope>
    <source>
        <strain evidence="1">Fo47</strain>
    </source>
</reference>
<gene>
    <name evidence="1" type="ORF">FOZG_14592</name>
</gene>
<accession>W9JQ24</accession>
<protein>
    <recommendedName>
        <fullName evidence="2">BZIP domain-containing protein</fullName>
    </recommendedName>
</protein>
<dbReference type="InterPro" id="IPR046347">
    <property type="entry name" value="bZIP_sf"/>
</dbReference>
<dbReference type="EMBL" id="JH717907">
    <property type="protein sequence ID" value="EWZ31448.1"/>
    <property type="molecule type" value="Genomic_DNA"/>
</dbReference>
<dbReference type="GO" id="GO:0003700">
    <property type="term" value="F:DNA-binding transcription factor activity"/>
    <property type="evidence" value="ECO:0007669"/>
    <property type="project" value="InterPro"/>
</dbReference>